<dbReference type="AlphaFoldDB" id="A0A0C4Y3H7"/>
<reference evidence="1 2" key="1">
    <citation type="journal article" date="2015" name="Genome Announc.">
        <title>Complete Genome Sequence of Cupriavidus basilensis 4G11, Isolated from the Oak Ridge Field Research Center Site.</title>
        <authorList>
            <person name="Ray J."/>
            <person name="Waters R.J."/>
            <person name="Skerker J.M."/>
            <person name="Kuehl J.V."/>
            <person name="Price M.N."/>
            <person name="Huang J."/>
            <person name="Chakraborty R."/>
            <person name="Arkin A.P."/>
            <person name="Deutschbauer A."/>
        </authorList>
    </citation>
    <scope>NUCLEOTIDE SEQUENCE [LARGE SCALE GENOMIC DNA]</scope>
    <source>
        <strain evidence="1">4G11</strain>
    </source>
</reference>
<dbReference type="KEGG" id="cbw:RR42_m2370"/>
<keyword evidence="2" id="KW-1185">Reference proteome</keyword>
<proteinExistence type="predicted"/>
<evidence type="ECO:0000313" key="1">
    <source>
        <dbReference type="EMBL" id="AJG19762.1"/>
    </source>
</evidence>
<accession>A0A0C4Y3H7</accession>
<dbReference type="Proteomes" id="UP000031843">
    <property type="component" value="Chromosome main"/>
</dbReference>
<organism evidence="1 2">
    <name type="scientific">Cupriavidus basilensis</name>
    <dbReference type="NCBI Taxonomy" id="68895"/>
    <lineage>
        <taxon>Bacteria</taxon>
        <taxon>Pseudomonadati</taxon>
        <taxon>Pseudomonadota</taxon>
        <taxon>Betaproteobacteria</taxon>
        <taxon>Burkholderiales</taxon>
        <taxon>Burkholderiaceae</taxon>
        <taxon>Cupriavidus</taxon>
    </lineage>
</organism>
<protein>
    <submittedName>
        <fullName evidence="1">Uncharacterized protein</fullName>
    </submittedName>
</protein>
<gene>
    <name evidence="1" type="ORF">RR42_m2370</name>
</gene>
<evidence type="ECO:0000313" key="2">
    <source>
        <dbReference type="Proteomes" id="UP000031843"/>
    </source>
</evidence>
<name>A0A0C4Y3H7_9BURK</name>
<sequence>MQLFTTRRKARAWLPGFFGVLHIDVIQNSPQRHSSSLYGQ</sequence>
<dbReference type="EMBL" id="CP010536">
    <property type="protein sequence ID" value="AJG19762.1"/>
    <property type="molecule type" value="Genomic_DNA"/>
</dbReference>